<feature type="transmembrane region" description="Helical" evidence="16">
    <location>
        <begin position="98"/>
        <end position="121"/>
    </location>
</feature>
<comment type="catalytic activity">
    <reaction evidence="14">
        <text>a CDP-1,2-diacyl-sn-glycerol + sn-glycerol 3-phosphate = a 1,2-diacyl-sn-glycero-3-phospho-(1'-sn-glycero-3'-phosphate) + CMP + H(+)</text>
        <dbReference type="Rhea" id="RHEA:12593"/>
        <dbReference type="ChEBI" id="CHEBI:15378"/>
        <dbReference type="ChEBI" id="CHEBI:57597"/>
        <dbReference type="ChEBI" id="CHEBI:58332"/>
        <dbReference type="ChEBI" id="CHEBI:60110"/>
        <dbReference type="ChEBI" id="CHEBI:60377"/>
        <dbReference type="EC" id="2.7.8.5"/>
    </reaction>
</comment>
<keyword evidence="18" id="KW-1185">Reference proteome</keyword>
<proteinExistence type="inferred from homology"/>
<dbReference type="PANTHER" id="PTHR14269:SF62">
    <property type="entry name" value="CDP-DIACYLGLYCEROL--GLYCEROL-3-PHOSPHATE 3-PHOSPHATIDYLTRANSFERASE 1, CHLOROPLASTIC"/>
    <property type="match status" value="1"/>
</dbReference>
<dbReference type="InterPro" id="IPR050324">
    <property type="entry name" value="CDP-alcohol_PTase-I"/>
</dbReference>
<sequence length="216" mass="24333">MAWRNLPNAITLGRIVLAVVVAPMVMTDSFGWRISGFIVFLIAAFSDLYDGHLARSRNLISDFGKLMDPLADKLLLAATFIPFYLLCHGAEPETPFPWFGGVLPWWIMAIIFGREIFITVFRGFAAKRGIVLAAGNAGKLKAVFQNVFIGAAIFWYALQSAARENGWDTPFWRFWQQFHWVFTVVVLTVAVVLTVYSLYIYLRDFGLFGGRRAPAP</sequence>
<reference evidence="17 18" key="1">
    <citation type="submission" date="2020-08" db="EMBL/GenBank/DDBJ databases">
        <title>Genomic Encyclopedia of Type Strains, Phase IV (KMG-IV): sequencing the most valuable type-strain genomes for metagenomic binning, comparative biology and taxonomic classification.</title>
        <authorList>
            <person name="Goeker M."/>
        </authorList>
    </citation>
    <scope>NUCLEOTIDE SEQUENCE [LARGE SCALE GENOMIC DNA]</scope>
    <source>
        <strain evidence="17 18">DSM 29007</strain>
    </source>
</reference>
<comment type="subcellular location">
    <subcellularLocation>
        <location evidence="1">Membrane</location>
        <topology evidence="1">Multi-pass membrane protein</topology>
    </subcellularLocation>
</comment>
<evidence type="ECO:0000256" key="4">
    <source>
        <dbReference type="ARBA" id="ARBA00013170"/>
    </source>
</evidence>
<dbReference type="InterPro" id="IPR004570">
    <property type="entry name" value="Phosphatidylglycerol_P_synth"/>
</dbReference>
<dbReference type="EMBL" id="JACHIA010000004">
    <property type="protein sequence ID" value="MBB6070200.1"/>
    <property type="molecule type" value="Genomic_DNA"/>
</dbReference>
<evidence type="ECO:0000256" key="5">
    <source>
        <dbReference type="ARBA" id="ARBA00014944"/>
    </source>
</evidence>
<protein>
    <recommendedName>
        <fullName evidence="5">CDP-diacylglycerol--glycerol-3-phosphate 3-phosphatidyltransferase</fullName>
        <ecNumber evidence="4">2.7.8.5</ecNumber>
    </recommendedName>
</protein>
<dbReference type="Pfam" id="PF01066">
    <property type="entry name" value="CDP-OH_P_transf"/>
    <property type="match status" value="1"/>
</dbReference>
<keyword evidence="11 16" id="KW-0472">Membrane</keyword>
<evidence type="ECO:0000256" key="15">
    <source>
        <dbReference type="RuleBase" id="RU003750"/>
    </source>
</evidence>
<evidence type="ECO:0000256" key="2">
    <source>
        <dbReference type="ARBA" id="ARBA00005042"/>
    </source>
</evidence>
<feature type="transmembrane region" description="Helical" evidence="16">
    <location>
        <begin position="32"/>
        <end position="49"/>
    </location>
</feature>
<comment type="similarity">
    <text evidence="3 15">Belongs to the CDP-alcohol phosphatidyltransferase class-I family.</text>
</comment>
<dbReference type="PIRSF" id="PIRSF000847">
    <property type="entry name" value="Phos_ph_gly_syn"/>
    <property type="match status" value="1"/>
</dbReference>
<keyword evidence="12" id="KW-0594">Phospholipid biosynthesis</keyword>
<accession>A0A841GSF7</accession>
<evidence type="ECO:0000256" key="14">
    <source>
        <dbReference type="ARBA" id="ARBA00048586"/>
    </source>
</evidence>
<feature type="transmembrane region" description="Helical" evidence="16">
    <location>
        <begin position="142"/>
        <end position="158"/>
    </location>
</feature>
<keyword evidence="10" id="KW-0443">Lipid metabolism</keyword>
<evidence type="ECO:0000256" key="13">
    <source>
        <dbReference type="ARBA" id="ARBA00023264"/>
    </source>
</evidence>
<evidence type="ECO:0000256" key="12">
    <source>
        <dbReference type="ARBA" id="ARBA00023209"/>
    </source>
</evidence>
<evidence type="ECO:0000313" key="17">
    <source>
        <dbReference type="EMBL" id="MBB6070200.1"/>
    </source>
</evidence>
<comment type="caution">
    <text evidence="17">The sequence shown here is derived from an EMBL/GenBank/DDBJ whole genome shotgun (WGS) entry which is preliminary data.</text>
</comment>
<dbReference type="GO" id="GO:0008444">
    <property type="term" value="F:CDP-diacylglycerol-glycerol-3-phosphate 3-phosphatidyltransferase activity"/>
    <property type="evidence" value="ECO:0007669"/>
    <property type="project" value="UniProtKB-EC"/>
</dbReference>
<dbReference type="Proteomes" id="UP000582837">
    <property type="component" value="Unassembled WGS sequence"/>
</dbReference>
<evidence type="ECO:0000256" key="6">
    <source>
        <dbReference type="ARBA" id="ARBA00022516"/>
    </source>
</evidence>
<dbReference type="InterPro" id="IPR048254">
    <property type="entry name" value="CDP_ALCOHOL_P_TRANSF_CS"/>
</dbReference>
<evidence type="ECO:0000256" key="8">
    <source>
        <dbReference type="ARBA" id="ARBA00022692"/>
    </source>
</evidence>
<evidence type="ECO:0000256" key="3">
    <source>
        <dbReference type="ARBA" id="ARBA00010441"/>
    </source>
</evidence>
<dbReference type="PROSITE" id="PS00379">
    <property type="entry name" value="CDP_ALCOHOL_P_TRANSF"/>
    <property type="match status" value="1"/>
</dbReference>
<comment type="pathway">
    <text evidence="2">Phospholipid metabolism; phosphatidylglycerol biosynthesis; phosphatidylglycerol from CDP-diacylglycerol: step 1/2.</text>
</comment>
<dbReference type="InterPro" id="IPR000462">
    <property type="entry name" value="CDP-OH_P_trans"/>
</dbReference>
<evidence type="ECO:0000256" key="10">
    <source>
        <dbReference type="ARBA" id="ARBA00023098"/>
    </source>
</evidence>
<evidence type="ECO:0000256" key="16">
    <source>
        <dbReference type="SAM" id="Phobius"/>
    </source>
</evidence>
<evidence type="ECO:0000256" key="7">
    <source>
        <dbReference type="ARBA" id="ARBA00022679"/>
    </source>
</evidence>
<evidence type="ECO:0000256" key="1">
    <source>
        <dbReference type="ARBA" id="ARBA00004141"/>
    </source>
</evidence>
<gene>
    <name evidence="17" type="ORF">HNQ61_001819</name>
</gene>
<keyword evidence="9 16" id="KW-1133">Transmembrane helix</keyword>
<dbReference type="EC" id="2.7.8.5" evidence="4"/>
<dbReference type="AlphaFoldDB" id="A0A841GSF7"/>
<keyword evidence="13" id="KW-1208">Phospholipid metabolism</keyword>
<organism evidence="17 18">
    <name type="scientific">Longimicrobium terrae</name>
    <dbReference type="NCBI Taxonomy" id="1639882"/>
    <lineage>
        <taxon>Bacteria</taxon>
        <taxon>Pseudomonadati</taxon>
        <taxon>Gemmatimonadota</taxon>
        <taxon>Longimicrobiia</taxon>
        <taxon>Longimicrobiales</taxon>
        <taxon>Longimicrobiaceae</taxon>
        <taxon>Longimicrobium</taxon>
    </lineage>
</organism>
<keyword evidence="7 15" id="KW-0808">Transferase</keyword>
<name>A0A841GSF7_9BACT</name>
<keyword evidence="8 16" id="KW-0812">Transmembrane</keyword>
<evidence type="ECO:0000313" key="18">
    <source>
        <dbReference type="Proteomes" id="UP000582837"/>
    </source>
</evidence>
<dbReference type="RefSeq" id="WP_170035601.1">
    <property type="nucleotide sequence ID" value="NZ_JABDTL010000001.1"/>
</dbReference>
<evidence type="ECO:0000256" key="9">
    <source>
        <dbReference type="ARBA" id="ARBA00022989"/>
    </source>
</evidence>
<feature type="transmembrane region" description="Helical" evidence="16">
    <location>
        <begin position="70"/>
        <end position="86"/>
    </location>
</feature>
<dbReference type="Gene3D" id="1.20.120.1760">
    <property type="match status" value="1"/>
</dbReference>
<feature type="transmembrane region" description="Helical" evidence="16">
    <location>
        <begin position="7"/>
        <end position="26"/>
    </location>
</feature>
<feature type="transmembrane region" description="Helical" evidence="16">
    <location>
        <begin position="178"/>
        <end position="202"/>
    </location>
</feature>
<dbReference type="GO" id="GO:0046474">
    <property type="term" value="P:glycerophospholipid biosynthetic process"/>
    <property type="evidence" value="ECO:0007669"/>
    <property type="project" value="TreeGrafter"/>
</dbReference>
<dbReference type="GO" id="GO:0016020">
    <property type="term" value="C:membrane"/>
    <property type="evidence" value="ECO:0007669"/>
    <property type="project" value="UniProtKB-SubCell"/>
</dbReference>
<evidence type="ECO:0000256" key="11">
    <source>
        <dbReference type="ARBA" id="ARBA00023136"/>
    </source>
</evidence>
<dbReference type="InterPro" id="IPR043130">
    <property type="entry name" value="CDP-OH_PTrfase_TM_dom"/>
</dbReference>
<dbReference type="PANTHER" id="PTHR14269">
    <property type="entry name" value="CDP-DIACYLGLYCEROL--GLYCEROL-3-PHOSPHATE 3-PHOSPHATIDYLTRANSFERASE-RELATED"/>
    <property type="match status" value="1"/>
</dbReference>
<keyword evidence="6" id="KW-0444">Lipid biosynthesis</keyword>